<name>B8KQZ2_9GAMM</name>
<protein>
    <submittedName>
        <fullName evidence="1">Conserved domain protein</fullName>
    </submittedName>
</protein>
<reference evidence="2" key="1">
    <citation type="journal article" date="2013" name="BMC Microbiol.">
        <title>Taxonomy and evolution of bacteriochlorophyll a-containing members of the OM60/NOR5 clade of marine gammaproteobacteria: description of Luminiphilus syltensis gen. nov., sp. nov., reclassification of Haliea rubra as Pseudohaliea rubra gen. nov., comb. nov., and emendation of Chromatocurvus halotolerans.</title>
        <authorList>
            <person name="Spring S."/>
            <person name="Riedel T."/>
            <person name="Sproer C."/>
            <person name="Yan S."/>
            <person name="Harder J."/>
            <person name="Fuchs B.M."/>
        </authorList>
    </citation>
    <scope>NUCLEOTIDE SEQUENCE [LARGE SCALE GENOMIC DNA]</scope>
    <source>
        <strain evidence="2">NOR51-B</strain>
    </source>
</reference>
<dbReference type="STRING" id="565045.NOR51B_590"/>
<organism evidence="1 2">
    <name type="scientific">Luminiphilus syltensis NOR5-1B</name>
    <dbReference type="NCBI Taxonomy" id="565045"/>
    <lineage>
        <taxon>Bacteria</taxon>
        <taxon>Pseudomonadati</taxon>
        <taxon>Pseudomonadota</taxon>
        <taxon>Gammaproteobacteria</taxon>
        <taxon>Cellvibrionales</taxon>
        <taxon>Halieaceae</taxon>
        <taxon>Luminiphilus</taxon>
    </lineage>
</organism>
<dbReference type="GO" id="GO:0090313">
    <property type="term" value="P:regulation of protein targeting to membrane"/>
    <property type="evidence" value="ECO:0007669"/>
    <property type="project" value="TreeGrafter"/>
</dbReference>
<proteinExistence type="predicted"/>
<dbReference type="InterPro" id="IPR008023">
    <property type="entry name" value="DUF748"/>
</dbReference>
<dbReference type="GO" id="GO:0005886">
    <property type="term" value="C:plasma membrane"/>
    <property type="evidence" value="ECO:0007669"/>
    <property type="project" value="TreeGrafter"/>
</dbReference>
<dbReference type="EMBL" id="DS999411">
    <property type="protein sequence ID" value="EED34652.1"/>
    <property type="molecule type" value="Genomic_DNA"/>
</dbReference>
<dbReference type="PANTHER" id="PTHR30441:SF8">
    <property type="entry name" value="DUF748 DOMAIN-CONTAINING PROTEIN"/>
    <property type="match status" value="1"/>
</dbReference>
<dbReference type="Proteomes" id="UP000004699">
    <property type="component" value="Unassembled WGS sequence"/>
</dbReference>
<dbReference type="eggNOG" id="COG2982">
    <property type="taxonomic scope" value="Bacteria"/>
</dbReference>
<sequence>MYLVYALLVIVVVNPAINIVLEKRASAFLNRTVTSGVAFIDPITLSATIHDFRVDEPTGNTLLEFDRFRVNAGLWRSLLRSEIALQRIDISGLSAQLILLPDGSLNITDLITTDPSTEAESGNAPVFFADAIAIDVDRLGLRDQSSAAVFNNALIDTQVKIDRLSTRTDADPGTLSLSTALETGGSLTATLELQVAQGLIEGGGDITSVALSPWWPYLMPDVASVLDSGAVGTSFSVDLEVVGEPKGEIALSELLFNNIAMQNDPVDRVADRFALASFGIPSIAVDLAQRHVELGLIDIDALRIETSADRDGATLATLFMPSGEKAGGADSAADTKLQEDTMANTAEPAQPLNEWSLAVAGWTLSEGDVQITSPLVKGGHLHLGDISSGKGSFGWPVSERSPFSLGMTINETATVDVTGDGLLSTGAFTAQIEIEALPLTLAEPLVAEDYDLALESGDISLSAEVDLKNYLPNTLNGRLEVEDLHMTIPGSGTELLRLRSLRIEDVALDAPAQSLVLGAVHLTGIEGSLVILEDGTLNANRIMRITDEVVVSAGRYAEQKAEEFESDDTGWRIQIPDADIYDSRIAFRDESLAVKFTAPIEELYVEMTGFDTATDSTVEVNGKGVIDGFAPVTLDGQLGHFSSPRNGFFEMTMRGVDLARLTPYSATYAGYPIERGVMSVTLDYTLENGGVNGSNNVIVEQLKLGDRDTGVEGTGLPIKAAVALLTNAAGVIDITLPVSGSVDDPSFGIASAAAQATATLITNVVAAPFKLLASLVGEEDVPDQIRFVAGRADLTPEATANLDVITGGLLQRPKLAVRLVPSIDGIIDREALARKAVAAELERRGITAEAIKTRSLEWETAMRTLASERGIDATLPLSDQLDAVYGSQPLDDTVFQNLASDRAAAIKAYMVNIDGFDPQRAVIDAWQSDNTDFLGVSLSVVAR</sequence>
<keyword evidence="2" id="KW-1185">Reference proteome</keyword>
<evidence type="ECO:0000313" key="2">
    <source>
        <dbReference type="Proteomes" id="UP000004699"/>
    </source>
</evidence>
<dbReference type="PANTHER" id="PTHR30441">
    <property type="entry name" value="DUF748 DOMAIN-CONTAINING PROTEIN"/>
    <property type="match status" value="1"/>
</dbReference>
<dbReference type="InterPro" id="IPR052894">
    <property type="entry name" value="AsmA-related"/>
</dbReference>
<accession>B8KQZ2</accession>
<dbReference type="Pfam" id="PF05359">
    <property type="entry name" value="DUF748"/>
    <property type="match status" value="1"/>
</dbReference>
<dbReference type="HOGENOM" id="CLU_005680_0_0_6"/>
<gene>
    <name evidence="1" type="ORF">NOR51B_590</name>
</gene>
<evidence type="ECO:0000313" key="1">
    <source>
        <dbReference type="EMBL" id="EED34652.1"/>
    </source>
</evidence>
<dbReference type="AlphaFoldDB" id="B8KQZ2"/>